<name>A0ABW5C6V2_9PROT</name>
<dbReference type="EMBL" id="JBHUIY010000006">
    <property type="protein sequence ID" value="MFD2233064.1"/>
    <property type="molecule type" value="Genomic_DNA"/>
</dbReference>
<evidence type="ECO:0000313" key="2">
    <source>
        <dbReference type="Proteomes" id="UP001597296"/>
    </source>
</evidence>
<organism evidence="1 2">
    <name type="scientific">Phaeospirillum tilakii</name>
    <dbReference type="NCBI Taxonomy" id="741673"/>
    <lineage>
        <taxon>Bacteria</taxon>
        <taxon>Pseudomonadati</taxon>
        <taxon>Pseudomonadota</taxon>
        <taxon>Alphaproteobacteria</taxon>
        <taxon>Rhodospirillales</taxon>
        <taxon>Rhodospirillaceae</taxon>
        <taxon>Phaeospirillum</taxon>
    </lineage>
</organism>
<accession>A0ABW5C6V2</accession>
<evidence type="ECO:0000313" key="1">
    <source>
        <dbReference type="EMBL" id="MFD2233064.1"/>
    </source>
</evidence>
<dbReference type="RefSeq" id="WP_377314848.1">
    <property type="nucleotide sequence ID" value="NZ_JBHUIY010000006.1"/>
</dbReference>
<reference evidence="2" key="1">
    <citation type="journal article" date="2019" name="Int. J. Syst. Evol. Microbiol.">
        <title>The Global Catalogue of Microorganisms (GCM) 10K type strain sequencing project: providing services to taxonomists for standard genome sequencing and annotation.</title>
        <authorList>
            <consortium name="The Broad Institute Genomics Platform"/>
            <consortium name="The Broad Institute Genome Sequencing Center for Infectious Disease"/>
            <person name="Wu L."/>
            <person name="Ma J."/>
        </authorList>
    </citation>
    <scope>NUCLEOTIDE SEQUENCE [LARGE SCALE GENOMIC DNA]</scope>
    <source>
        <strain evidence="2">KCTC 15012</strain>
    </source>
</reference>
<sequence length="137" mass="15336">MIKGLIKFLAICLGTLLALGVALVVGVIFLLKQEHGFCAPDAIEQEIVSPDRRRVAQLWVCGEFLGATYSLEMEDVDHPNVWGKPGPIQTFTEMGTGRPRLRWVDARTLEISLPPRMQPGTELSHYHGIAIRYSHRD</sequence>
<dbReference type="Proteomes" id="UP001597296">
    <property type="component" value="Unassembled WGS sequence"/>
</dbReference>
<comment type="caution">
    <text evidence="1">The sequence shown here is derived from an EMBL/GenBank/DDBJ whole genome shotgun (WGS) entry which is preliminary data.</text>
</comment>
<keyword evidence="2" id="KW-1185">Reference proteome</keyword>
<gene>
    <name evidence="1" type="ORF">ACFSNB_04530</name>
</gene>
<proteinExistence type="predicted"/>
<protein>
    <submittedName>
        <fullName evidence="1">Uncharacterized protein</fullName>
    </submittedName>
</protein>